<gene>
    <name evidence="5" type="primary">ycf35</name>
</gene>
<dbReference type="GO" id="GO:0009536">
    <property type="term" value="C:plastid"/>
    <property type="evidence" value="ECO:0007669"/>
    <property type="project" value="UniProtKB-SubCell"/>
</dbReference>
<sequence length="126" mass="14396">MSHFSKIQTNIYDSNLLVKTLNNMGFVCKYSNDCLSSKDIFVYSNSSENYLFAFTWDGTSYNLLADLQLWTLSTDINYFIDTLSQKYAYNMILSQSVLSGFSKISETVAVDGSIKVRLKRWSSSDK</sequence>
<accession>A0A1Z1M0Y1</accession>
<dbReference type="PANTHER" id="PTHR39638">
    <property type="entry name" value="YCF35"/>
    <property type="match status" value="1"/>
</dbReference>
<dbReference type="RefSeq" id="YP_009391572.1">
    <property type="nucleotide sequence ID" value="NC_035259.1"/>
</dbReference>
<evidence type="ECO:0000256" key="1">
    <source>
        <dbReference type="ARBA" id="ARBA00004474"/>
    </source>
</evidence>
<dbReference type="AlphaFoldDB" id="A0A1Z1M0Y1"/>
<dbReference type="GeneID" id="33347945"/>
<evidence type="ECO:0000256" key="4">
    <source>
        <dbReference type="ARBA" id="ARBA00022640"/>
    </source>
</evidence>
<evidence type="ECO:0000256" key="2">
    <source>
        <dbReference type="ARBA" id="ARBA00009068"/>
    </source>
</evidence>
<proteinExistence type="inferred from homology"/>
<dbReference type="Pfam" id="PF06868">
    <property type="entry name" value="DUF1257"/>
    <property type="match status" value="1"/>
</dbReference>
<dbReference type="EMBL" id="MF101410">
    <property type="protein sequence ID" value="ARW59716.1"/>
    <property type="molecule type" value="Genomic_DNA"/>
</dbReference>
<reference evidence="5" key="1">
    <citation type="journal article" date="2017" name="J. Phycol.">
        <title>Analysis of chloroplast genomes and a supermatrix inform reclassification of the Rhodomelaceae (Rhodophyta).</title>
        <authorList>
            <person name="Diaz-Tapia P."/>
            <person name="Maggs C.A."/>
            <person name="West J.A."/>
            <person name="Verbruggen H."/>
        </authorList>
    </citation>
    <scope>NUCLEOTIDE SEQUENCE</scope>
    <source>
        <strain evidence="5">HV1501</strain>
    </source>
</reference>
<comment type="subcellular location">
    <subcellularLocation>
        <location evidence="1">Plastid</location>
    </subcellularLocation>
</comment>
<keyword evidence="4 5" id="KW-0934">Plastid</keyword>
<comment type="similarity">
    <text evidence="2">Belongs to the ycf35 family.</text>
</comment>
<geneLocation type="chloroplast" evidence="5"/>
<dbReference type="InterPro" id="IPR009666">
    <property type="entry name" value="Uncharacterised_Ycf35"/>
</dbReference>
<organism evidence="5">
    <name type="scientific">Laurenciella marilzae</name>
    <dbReference type="NCBI Taxonomy" id="1413812"/>
    <lineage>
        <taxon>Eukaryota</taxon>
        <taxon>Rhodophyta</taxon>
        <taxon>Florideophyceae</taxon>
        <taxon>Rhodymeniophycidae</taxon>
        <taxon>Ceramiales</taxon>
        <taxon>Rhodomelaceae</taxon>
        <taxon>Laurencieae</taxon>
        <taxon>Laurenciella</taxon>
    </lineage>
</organism>
<name>A0A1Z1M0Y1_9FLOR</name>
<protein>
    <recommendedName>
        <fullName evidence="3">Uncharacterized protein ycf35</fullName>
    </recommendedName>
</protein>
<dbReference type="PANTHER" id="PTHR39638:SF2">
    <property type="entry name" value="YCF35"/>
    <property type="match status" value="1"/>
</dbReference>
<keyword evidence="5" id="KW-0150">Chloroplast</keyword>
<evidence type="ECO:0000313" key="5">
    <source>
        <dbReference type="EMBL" id="ARW59716.1"/>
    </source>
</evidence>
<evidence type="ECO:0000256" key="3">
    <source>
        <dbReference type="ARBA" id="ARBA00021585"/>
    </source>
</evidence>